<evidence type="ECO:0000256" key="1">
    <source>
        <dbReference type="ARBA" id="ARBA00022729"/>
    </source>
</evidence>
<dbReference type="EMBL" id="CP013068">
    <property type="protein sequence ID" value="ALV25738.1"/>
    <property type="molecule type" value="Genomic_DNA"/>
</dbReference>
<dbReference type="AlphaFoldDB" id="A0A0U2VZG0"/>
<accession>A0A0U2VZG0</accession>
<evidence type="ECO:0000313" key="4">
    <source>
        <dbReference type="Proteomes" id="UP000064921"/>
    </source>
</evidence>
<gene>
    <name evidence="3" type="ORF">APZ00_00480</name>
</gene>
<dbReference type="SUPFAM" id="SSF53850">
    <property type="entry name" value="Periplasmic binding protein-like II"/>
    <property type="match status" value="1"/>
</dbReference>
<dbReference type="SMART" id="SM00062">
    <property type="entry name" value="PBPb"/>
    <property type="match status" value="1"/>
</dbReference>
<dbReference type="STRING" id="121719.APZ00_00480"/>
<dbReference type="RefSeq" id="WP_058897747.1">
    <property type="nucleotide sequence ID" value="NZ_CP013068.1"/>
</dbReference>
<name>A0A0U2VZG0_9HYPH</name>
<keyword evidence="4" id="KW-1185">Reference proteome</keyword>
<reference evidence="3 4" key="1">
    <citation type="submission" date="2015-10" db="EMBL/GenBank/DDBJ databases">
        <title>The world's first case of liver abscess caused by Pannonibacter phragmitetus.</title>
        <authorList>
            <person name="Ming D."/>
            <person name="Wang M."/>
            <person name="Zhou Y."/>
            <person name="Jiang T."/>
            <person name="Hu S."/>
        </authorList>
    </citation>
    <scope>NUCLEOTIDE SEQUENCE [LARGE SCALE GENOMIC DNA]</scope>
    <source>
        <strain evidence="3 4">31801</strain>
    </source>
</reference>
<keyword evidence="1" id="KW-0732">Signal</keyword>
<dbReference type="eggNOG" id="COG0834">
    <property type="taxonomic scope" value="Bacteria"/>
</dbReference>
<dbReference type="Proteomes" id="UP000064921">
    <property type="component" value="Chromosome"/>
</dbReference>
<feature type="domain" description="Solute-binding protein family 3/N-terminal" evidence="2">
    <location>
        <begin position="15"/>
        <end position="235"/>
    </location>
</feature>
<dbReference type="PANTHER" id="PTHR35936">
    <property type="entry name" value="MEMBRANE-BOUND LYTIC MUREIN TRANSGLYCOSYLASE F"/>
    <property type="match status" value="1"/>
</dbReference>
<organism evidence="3 4">
    <name type="scientific">Pannonibacter phragmitetus</name>
    <dbReference type="NCBI Taxonomy" id="121719"/>
    <lineage>
        <taxon>Bacteria</taxon>
        <taxon>Pseudomonadati</taxon>
        <taxon>Pseudomonadota</taxon>
        <taxon>Alphaproteobacteria</taxon>
        <taxon>Hyphomicrobiales</taxon>
        <taxon>Stappiaceae</taxon>
        <taxon>Pannonibacter</taxon>
    </lineage>
</organism>
<protein>
    <submittedName>
        <fullName evidence="3">ABC transporter substrate-binding protein</fullName>
    </submittedName>
</protein>
<dbReference type="Pfam" id="PF00497">
    <property type="entry name" value="SBP_bac_3"/>
    <property type="match status" value="1"/>
</dbReference>
<sequence>MTNDGLNALFAPTGVLRVVINTGNAILTRPGEGQLPAGVSVDLARAFAAERGLELELLPVTNAAASVALVAEERADIGFFAVDPTRAEVVAFTNPWLLIEGWYLVRESSPITALEQVDRPGIRIAVGRGSAYDLYLSRAIQSATLEKVTTSQEVVDFFMRENLEVAAGVRQQLEADQRRVPGLRLLPERFMVIKQALGVPAGRDPRLIEALNAFLARSRSSGLIAKLLESNRTEGAVIAGPEAA</sequence>
<proteinExistence type="predicted"/>
<evidence type="ECO:0000313" key="3">
    <source>
        <dbReference type="EMBL" id="ALV25738.1"/>
    </source>
</evidence>
<evidence type="ECO:0000259" key="2">
    <source>
        <dbReference type="SMART" id="SM00062"/>
    </source>
</evidence>
<dbReference type="Gene3D" id="3.40.190.10">
    <property type="entry name" value="Periplasmic binding protein-like II"/>
    <property type="match status" value="2"/>
</dbReference>
<dbReference type="PANTHER" id="PTHR35936:SF17">
    <property type="entry name" value="ARGININE-BINDING EXTRACELLULAR PROTEIN ARTP"/>
    <property type="match status" value="1"/>
</dbReference>
<dbReference type="InterPro" id="IPR001638">
    <property type="entry name" value="Solute-binding_3/MltF_N"/>
</dbReference>
<dbReference type="KEGG" id="pphr:APZ00_00480"/>